<proteinExistence type="predicted"/>
<comment type="caution">
    <text evidence="2">The sequence shown here is derived from an EMBL/GenBank/DDBJ whole genome shotgun (WGS) entry which is preliminary data.</text>
</comment>
<evidence type="ECO:0000313" key="2">
    <source>
        <dbReference type="EMBL" id="MDR6204607.1"/>
    </source>
</evidence>
<name>A0ABD5CL02_9BURK</name>
<sequence>MRRHGAASDASSVKNRALRSPDRRTRRRMARRVCAGFRRARSTQRGCVCNQLARRLRVASASVSSTGSVCAQLTHASVMDTP</sequence>
<accession>A0ABD5CL02</accession>
<dbReference type="Proteomes" id="UP001245184">
    <property type="component" value="Unassembled WGS sequence"/>
</dbReference>
<reference evidence="2 3" key="1">
    <citation type="submission" date="2023-08" db="EMBL/GenBank/DDBJ databases">
        <title>Genome sequencing of plant associated microbes to promote plant fitness in Sorghum bicolor and Oryza sativa.</title>
        <authorList>
            <person name="Coleman-Derr D."/>
        </authorList>
    </citation>
    <scope>NUCLEOTIDE SEQUENCE [LARGE SCALE GENOMIC DNA]</scope>
    <source>
        <strain evidence="2 3">SLBN-33</strain>
    </source>
</reference>
<dbReference type="EMBL" id="JAVIZN010000002">
    <property type="protein sequence ID" value="MDR6204607.1"/>
    <property type="molecule type" value="Genomic_DNA"/>
</dbReference>
<dbReference type="AlphaFoldDB" id="A0ABD5CL02"/>
<protein>
    <submittedName>
        <fullName evidence="2">Uncharacterized protein</fullName>
    </submittedName>
</protein>
<gene>
    <name evidence="2" type="ORF">QF025_003327</name>
</gene>
<evidence type="ECO:0000256" key="1">
    <source>
        <dbReference type="SAM" id="MobiDB-lite"/>
    </source>
</evidence>
<evidence type="ECO:0000313" key="3">
    <source>
        <dbReference type="Proteomes" id="UP001245184"/>
    </source>
</evidence>
<feature type="region of interest" description="Disordered" evidence="1">
    <location>
        <begin position="1"/>
        <end position="29"/>
    </location>
</feature>
<organism evidence="2 3">
    <name type="scientific">Paraburkholderia graminis</name>
    <dbReference type="NCBI Taxonomy" id="60548"/>
    <lineage>
        <taxon>Bacteria</taxon>
        <taxon>Pseudomonadati</taxon>
        <taxon>Pseudomonadota</taxon>
        <taxon>Betaproteobacteria</taxon>
        <taxon>Burkholderiales</taxon>
        <taxon>Burkholderiaceae</taxon>
        <taxon>Paraburkholderia</taxon>
    </lineage>
</organism>